<dbReference type="AlphaFoldDB" id="A0A1H3PK37"/>
<feature type="domain" description="YcaO" evidence="1">
    <location>
        <begin position="375"/>
        <end position="735"/>
    </location>
</feature>
<reference evidence="2 3" key="1">
    <citation type="submission" date="2016-10" db="EMBL/GenBank/DDBJ databases">
        <authorList>
            <person name="de Groot N.N."/>
        </authorList>
    </citation>
    <scope>NUCLEOTIDE SEQUENCE [LARGE SCALE GENOMIC DNA]</scope>
    <source>
        <strain evidence="2 3">CPCC 202699</strain>
    </source>
</reference>
<dbReference type="GO" id="GO:0016740">
    <property type="term" value="F:transferase activity"/>
    <property type="evidence" value="ECO:0007669"/>
    <property type="project" value="UniProtKB-KW"/>
</dbReference>
<dbReference type="Pfam" id="PF02624">
    <property type="entry name" value="YcaO"/>
    <property type="match status" value="1"/>
</dbReference>
<dbReference type="PANTHER" id="PTHR37809">
    <property type="entry name" value="RIBOSOMAL PROTEIN S12 METHYLTHIOTRANSFERASE ACCESSORY FACTOR YCAO"/>
    <property type="match status" value="1"/>
</dbReference>
<protein>
    <submittedName>
        <fullName evidence="2">Ribosomal protein S12 methylthiotransferase accessory factor</fullName>
    </submittedName>
</protein>
<dbReference type="Proteomes" id="UP000199515">
    <property type="component" value="Unassembled WGS sequence"/>
</dbReference>
<keyword evidence="2" id="KW-0808">Transferase</keyword>
<dbReference type="NCBIfam" id="TIGR03604">
    <property type="entry name" value="TOMM_cyclo_SagD"/>
    <property type="match status" value="1"/>
</dbReference>
<dbReference type="GO" id="GO:0005840">
    <property type="term" value="C:ribosome"/>
    <property type="evidence" value="ECO:0007669"/>
    <property type="project" value="UniProtKB-KW"/>
</dbReference>
<evidence type="ECO:0000313" key="3">
    <source>
        <dbReference type="Proteomes" id="UP000199515"/>
    </source>
</evidence>
<dbReference type="STRING" id="589385.SAMN05421504_108261"/>
<dbReference type="InterPro" id="IPR022291">
    <property type="entry name" value="Bacteriocin_synth_cyclodeHase"/>
</dbReference>
<dbReference type="PANTHER" id="PTHR37809:SF1">
    <property type="entry name" value="RIBOSOMAL PROTEIN S12 METHYLTHIOTRANSFERASE ACCESSORY FACTOR YCAO"/>
    <property type="match status" value="1"/>
</dbReference>
<gene>
    <name evidence="2" type="ORF">SAMN05421504_108261</name>
</gene>
<evidence type="ECO:0000313" key="2">
    <source>
        <dbReference type="EMBL" id="SDZ01504.1"/>
    </source>
</evidence>
<dbReference type="SUPFAM" id="SSF69572">
    <property type="entry name" value="Activating enzymes of the ubiquitin-like proteins"/>
    <property type="match status" value="1"/>
</dbReference>
<name>A0A1H3PK37_9PSEU</name>
<accession>A0A1H3PK37</accession>
<dbReference type="Gene3D" id="3.30.40.250">
    <property type="match status" value="1"/>
</dbReference>
<dbReference type="Gene3D" id="3.30.160.660">
    <property type="match status" value="1"/>
</dbReference>
<dbReference type="EMBL" id="FNON01000008">
    <property type="protein sequence ID" value="SDZ01504.1"/>
    <property type="molecule type" value="Genomic_DNA"/>
</dbReference>
<keyword evidence="2" id="KW-0689">Ribosomal protein</keyword>
<dbReference type="OrthoDB" id="2379922at2"/>
<dbReference type="Gene3D" id="3.40.50.720">
    <property type="entry name" value="NAD(P)-binding Rossmann-like Domain"/>
    <property type="match status" value="1"/>
</dbReference>
<dbReference type="InterPro" id="IPR035985">
    <property type="entry name" value="Ubiquitin-activating_enz"/>
</dbReference>
<dbReference type="InterPro" id="IPR003776">
    <property type="entry name" value="YcaO-like_dom"/>
</dbReference>
<dbReference type="NCBIfam" id="TIGR00702">
    <property type="entry name" value="YcaO-type kinase domain"/>
    <property type="match status" value="1"/>
</dbReference>
<organism evidence="2 3">
    <name type="scientific">Amycolatopsis xylanica</name>
    <dbReference type="NCBI Taxonomy" id="589385"/>
    <lineage>
        <taxon>Bacteria</taxon>
        <taxon>Bacillati</taxon>
        <taxon>Actinomycetota</taxon>
        <taxon>Actinomycetes</taxon>
        <taxon>Pseudonocardiales</taxon>
        <taxon>Pseudonocardiaceae</taxon>
        <taxon>Amycolatopsis</taxon>
    </lineage>
</organism>
<evidence type="ECO:0000259" key="1">
    <source>
        <dbReference type="PROSITE" id="PS51664"/>
    </source>
</evidence>
<dbReference type="RefSeq" id="WP_091295730.1">
    <property type="nucleotide sequence ID" value="NZ_FNON01000008.1"/>
</dbReference>
<dbReference type="Gene3D" id="3.30.1330.230">
    <property type="match status" value="1"/>
</dbReference>
<dbReference type="PROSITE" id="PS51664">
    <property type="entry name" value="YCAO"/>
    <property type="match status" value="1"/>
</dbReference>
<keyword evidence="2" id="KW-0687">Ribonucleoprotein</keyword>
<dbReference type="InterPro" id="IPR027624">
    <property type="entry name" value="TOMM_cyclo_SagD"/>
</dbReference>
<proteinExistence type="predicted"/>
<dbReference type="NCBIfam" id="TIGR03882">
    <property type="entry name" value="cyclo_dehyd_2"/>
    <property type="match status" value="1"/>
</dbReference>
<dbReference type="GO" id="GO:0008641">
    <property type="term" value="F:ubiquitin-like modifier activating enzyme activity"/>
    <property type="evidence" value="ECO:0007669"/>
    <property type="project" value="InterPro"/>
</dbReference>
<sequence>MRRPRLRADYQAVRLTGEDGAYLVVAGETREFVIEDAVAAELSGLLDGTRPLSELIRLTAESHPIDHVARALGRLGRLGVLADGPAGVDERRAAAWDAREIAPDAAESWHATGAVTVADLGADGGLAERLRAIGVPALDGDAVSAPLGSLVVVSAARYTDPRLAAVNDHCLETGREWLLVRPVGNVLLLGPHFVPGKTACWDCLRRRWHDNEQVGNFLRDAAPGNPAATTAALPSTATALAGLLAAELPVIAAAGWSPRLSGRFTALDTRDLTTTSHELIRLPHCQACGSGGVIGNPVRVDLTSRAADAGARTESAESTCRRLTRHVSRYVGAVTALEPLGDQDGPVFTFGAGHNFAVATNPVLLKRNLRGLSGGKGRTEAQAKASALGEAIERYSGVWRDDRQVLRSAYADLAPGSAVPLRELLLFSDRQYDRRAELNPGLGRFHQIPRRCPDDQRIDWSAAWSLTGGETRYLPSVYCWYGHPDSATGISAADSNGCAAGNVLEEAILQGFCELAERDSVALWWYHSASRPGVDLRSFDDPWIELLFRDFRDRLGRELWALDLTADLGIPAFAAVSRRTDGPERVLLGFGAHLDPRVALTRALTEVSQFLPMAERIARGGGSEDEETARWLNTVEVADQPWLLPDPDRPFVTAESRSSLASGDLADDVRLCVRRAADAGLEVLVLDQSRPEIDLKVAKVVAPGLRHFWRRLGPGRLWDVPAAPVPDESQCNPLSVFF</sequence>
<keyword evidence="3" id="KW-1185">Reference proteome</keyword>